<dbReference type="RefSeq" id="WP_053595729.1">
    <property type="nucleotide sequence ID" value="NZ_CP067341.1"/>
</dbReference>
<reference evidence="1 2" key="1">
    <citation type="submission" date="2020-01" db="EMBL/GenBank/DDBJ databases">
        <authorList>
            <person name="Liu G."/>
            <person name="Liu B."/>
        </authorList>
    </citation>
    <scope>NUCLEOTIDE SEQUENCE [LARGE SCALE GENOMIC DNA]</scope>
    <source>
        <strain evidence="1 2">FJAT-51161</strain>
    </source>
</reference>
<evidence type="ECO:0000313" key="2">
    <source>
        <dbReference type="Proteomes" id="UP000596049"/>
    </source>
</evidence>
<name>A0ABX7ANM3_9BACI</name>
<dbReference type="EMBL" id="CP067341">
    <property type="protein sequence ID" value="QQP10805.1"/>
    <property type="molecule type" value="Genomic_DNA"/>
</dbReference>
<proteinExistence type="predicted"/>
<accession>A0ABX7ANM3</accession>
<keyword evidence="2" id="KW-1185">Reference proteome</keyword>
<organism evidence="1 2">
    <name type="scientific">Lysinibacillus agricola</name>
    <dbReference type="NCBI Taxonomy" id="2590012"/>
    <lineage>
        <taxon>Bacteria</taxon>
        <taxon>Bacillati</taxon>
        <taxon>Bacillota</taxon>
        <taxon>Bacilli</taxon>
        <taxon>Bacillales</taxon>
        <taxon>Bacillaceae</taxon>
        <taxon>Lysinibacillus</taxon>
    </lineage>
</organism>
<protein>
    <submittedName>
        <fullName evidence="1">Uncharacterized protein</fullName>
    </submittedName>
</protein>
<sequence length="162" mass="18714">MKIKSGRKLLLEKREKSKYKFPLLFTKEGQEYMGSHIASIKSKTFKVDYYFKNGYISSITYTNGIGGFLLASTYAILGYVLQLIPVEDVKKLGMEINGEIIELKKKYVYTGSSVNISSRLNPNETSLKIWLDSYLVRNDKEKYVKKIKWNDKNICDLNVKNT</sequence>
<evidence type="ECO:0000313" key="1">
    <source>
        <dbReference type="EMBL" id="QQP10805.1"/>
    </source>
</evidence>
<gene>
    <name evidence="1" type="ORF">FJQ98_16295</name>
</gene>
<dbReference type="Proteomes" id="UP000596049">
    <property type="component" value="Chromosome"/>
</dbReference>